<accession>A0A1B1TB03</accession>
<evidence type="ECO:0000259" key="1">
    <source>
        <dbReference type="Pfam" id="PF04967"/>
    </source>
</evidence>
<proteinExistence type="predicted"/>
<dbReference type="Pfam" id="PF04967">
    <property type="entry name" value="HTH_10"/>
    <property type="match status" value="1"/>
</dbReference>
<dbReference type="EMBL" id="KP211834">
    <property type="protein sequence ID" value="ANV79471.1"/>
    <property type="molecule type" value="Genomic_DNA"/>
</dbReference>
<dbReference type="PANTHER" id="PTHR34236">
    <property type="entry name" value="DIMETHYL SULFOXIDE REDUCTASE TRANSCRIPTIONAL ACTIVATOR"/>
    <property type="match status" value="1"/>
</dbReference>
<reference evidence="2" key="2">
    <citation type="journal article" date="2015" name="ISME J.">
        <title>A new class of marine Euryarchaeota group II from the Mediterranean deep chlorophyll maximum.</title>
        <authorList>
            <person name="Martin-Cuadrado A.B."/>
            <person name="Garcia-Heredia I."/>
            <person name="Molto A.G."/>
            <person name="Lopez-Ubeda R."/>
            <person name="Kimes N."/>
            <person name="Lopez-Garcia P."/>
            <person name="Moreira D."/>
            <person name="Rodriguez-Valera F."/>
        </authorList>
    </citation>
    <scope>NUCLEOTIDE SEQUENCE</scope>
</reference>
<dbReference type="AlphaFoldDB" id="A0A1B1TB03"/>
<protein>
    <submittedName>
        <fullName evidence="2">Putative DNA binding protein</fullName>
    </submittedName>
</protein>
<name>A0A1B1TB03_9ARCH</name>
<dbReference type="InterPro" id="IPR007050">
    <property type="entry name" value="HTH_bacterioopsin"/>
</dbReference>
<evidence type="ECO:0000313" key="2">
    <source>
        <dbReference type="EMBL" id="ANV79471.1"/>
    </source>
</evidence>
<dbReference type="PANTHER" id="PTHR34236:SF1">
    <property type="entry name" value="DIMETHYL SULFOXIDE REDUCTASE TRANSCRIPTIONAL ACTIVATOR"/>
    <property type="match status" value="1"/>
</dbReference>
<sequence length="216" mass="24752">MRKVILRWKTISLYGATEISEILNLCERMEILGHLAINEKSVTQLAEIKLKKGKSIDDFSDLENFKVIETHEENEDGVLVSLLCTHPLAISAIELSNIHIHPPYGISEEKGMELRISGLSKSVSRFIRLIRMVLPPDNISVQTFQKEDNGSVWESILTERQIEVLKHATRKGFYSMDRSVTLKQLADEMNMARSTYGEHIRRAEVEIMNKVMKDLE</sequence>
<organism evidence="2">
    <name type="scientific">uncultured Poseidoniia archaeon</name>
    <dbReference type="NCBI Taxonomy" id="1697135"/>
    <lineage>
        <taxon>Archaea</taxon>
        <taxon>Methanobacteriati</taxon>
        <taxon>Thermoplasmatota</taxon>
        <taxon>Candidatus Poseidoniia</taxon>
        <taxon>environmental samples</taxon>
    </lineage>
</organism>
<reference evidence="2" key="1">
    <citation type="submission" date="2014-11" db="EMBL/GenBank/DDBJ databases">
        <authorList>
            <person name="Zhu J."/>
            <person name="Qi W."/>
            <person name="Song R."/>
        </authorList>
    </citation>
    <scope>NUCLEOTIDE SEQUENCE</scope>
</reference>
<feature type="domain" description="HTH bat-type" evidence="1">
    <location>
        <begin position="157"/>
        <end position="208"/>
    </location>
</feature>